<dbReference type="Pfam" id="PF14286">
    <property type="entry name" value="DHHW"/>
    <property type="match status" value="1"/>
</dbReference>
<dbReference type="STRING" id="258515.SAMN05192585_13513"/>
<accession>A0A1H0EQ63</accession>
<feature type="region of interest" description="Disordered" evidence="1">
    <location>
        <begin position="121"/>
        <end position="166"/>
    </location>
</feature>
<name>A0A1H0EQ63_9FIRM</name>
<proteinExistence type="predicted"/>
<evidence type="ECO:0000256" key="1">
    <source>
        <dbReference type="SAM" id="MobiDB-lite"/>
    </source>
</evidence>
<evidence type="ECO:0000313" key="4">
    <source>
        <dbReference type="Proteomes" id="UP000199182"/>
    </source>
</evidence>
<organism evidence="3 4">
    <name type="scientific">Acetanaerobacterium elongatum</name>
    <dbReference type="NCBI Taxonomy" id="258515"/>
    <lineage>
        <taxon>Bacteria</taxon>
        <taxon>Bacillati</taxon>
        <taxon>Bacillota</taxon>
        <taxon>Clostridia</taxon>
        <taxon>Eubacteriales</taxon>
        <taxon>Oscillospiraceae</taxon>
        <taxon>Acetanaerobacterium</taxon>
    </lineage>
</organism>
<gene>
    <name evidence="3" type="ORF">SAMN05192585_13513</name>
</gene>
<evidence type="ECO:0000256" key="2">
    <source>
        <dbReference type="SAM" id="Phobius"/>
    </source>
</evidence>
<dbReference type="Proteomes" id="UP000199182">
    <property type="component" value="Unassembled WGS sequence"/>
</dbReference>
<keyword evidence="2" id="KW-0472">Membrane</keyword>
<dbReference type="AlphaFoldDB" id="A0A1H0EQ63"/>
<dbReference type="EMBL" id="FNID01000035">
    <property type="protein sequence ID" value="SDN84485.1"/>
    <property type="molecule type" value="Genomic_DNA"/>
</dbReference>
<dbReference type="InterPro" id="IPR025945">
    <property type="entry name" value="DHHW"/>
</dbReference>
<keyword evidence="2" id="KW-1133">Transmembrane helix</keyword>
<reference evidence="3 4" key="1">
    <citation type="submission" date="2016-10" db="EMBL/GenBank/DDBJ databases">
        <authorList>
            <person name="de Groot N.N."/>
        </authorList>
    </citation>
    <scope>NUCLEOTIDE SEQUENCE [LARGE SCALE GENOMIC DNA]</scope>
    <source>
        <strain evidence="3 4">CGMCC 1.5012</strain>
    </source>
</reference>
<protein>
    <submittedName>
        <fullName evidence="3">DHHW protein</fullName>
    </submittedName>
</protein>
<feature type="compositionally biased region" description="Low complexity" evidence="1">
    <location>
        <begin position="148"/>
        <end position="166"/>
    </location>
</feature>
<keyword evidence="4" id="KW-1185">Reference proteome</keyword>
<dbReference type="RefSeq" id="WP_162840417.1">
    <property type="nucleotide sequence ID" value="NZ_FNID01000035.1"/>
</dbReference>
<evidence type="ECO:0000313" key="3">
    <source>
        <dbReference type="EMBL" id="SDN84485.1"/>
    </source>
</evidence>
<feature type="transmembrane region" description="Helical" evidence="2">
    <location>
        <begin position="28"/>
        <end position="53"/>
    </location>
</feature>
<keyword evidence="2" id="KW-0812">Transmembrane</keyword>
<sequence length="502" mass="55802">MVIIMAYIEVKTEETGTKLHFNAVSDRVTLPVCINIAVMTVVVAVVALLALVLPKPVNSEFEGRELSKMPAFSLKAILDGSFEKQFDAHYADTFPYRERMVELAAQYNSLKGFNDDDVSIHGTVPVVTDEPEDNTPSQQPPSSLPAVSDGSSSEESSAPQSSSAVAENPLQELDGEMKSGLFVIGDTAMSLFGTNGKEGQRYAKVITGYQEQFGSDVKIYNLVIPTQSEFNLPDKYKHLSGSQKANIDLIYASLGPTITPIRSAYDALAAHKSEYLYFRTDHHWTPLAAYYAYTGFCKDVGLTPVPLEKMTKGRKENFVGSLYRTTQEPKLKAHPDYMDYYLIPYETTCELYRRGARNTPLQTSLYAMKAGGSNTYSMFLSGDWPLFVIHSNAGTGRKIAVVKESFGNAFAPYLASHYDTVYVVDQRYFEKDFDQFVKDNGIKEVLFINNSFAANTTVQINWIKNLNYEKPWVKAAVSSSSSEAPSSSQPADAVFNLEDWFK</sequence>